<gene>
    <name evidence="2" type="ORF">C7373_102416</name>
</gene>
<sequence length="74" mass="8153">MGLIHWREAQRKRSRAESGQTAGAREKCVLCGGETPYLRTVPIDRREGYLEGAGQLCAACCREIFESPQGGDLL</sequence>
<reference evidence="2 3" key="1">
    <citation type="submission" date="2018-04" db="EMBL/GenBank/DDBJ databases">
        <title>Genomic Encyclopedia of Type Strains, Phase IV (KMG-IV): sequencing the most valuable type-strain genomes for metagenomic binning, comparative biology and taxonomic classification.</title>
        <authorList>
            <person name="Goeker M."/>
        </authorList>
    </citation>
    <scope>NUCLEOTIDE SEQUENCE [LARGE SCALE GENOMIC DNA]</scope>
    <source>
        <strain evidence="2 3">DSM 26588</strain>
    </source>
</reference>
<accession>A0A2U1CEZ0</accession>
<feature type="region of interest" description="Disordered" evidence="1">
    <location>
        <begin position="1"/>
        <end position="22"/>
    </location>
</feature>
<dbReference type="Proteomes" id="UP000245778">
    <property type="component" value="Unassembled WGS sequence"/>
</dbReference>
<dbReference type="OrthoDB" id="2382231at2"/>
<dbReference type="AlphaFoldDB" id="A0A2U1CEZ0"/>
<name>A0A2U1CEZ0_9FIRM</name>
<organism evidence="2 3">
    <name type="scientific">Intestinimonas butyriciproducens</name>
    <dbReference type="NCBI Taxonomy" id="1297617"/>
    <lineage>
        <taxon>Bacteria</taxon>
        <taxon>Bacillati</taxon>
        <taxon>Bacillota</taxon>
        <taxon>Clostridia</taxon>
        <taxon>Eubacteriales</taxon>
        <taxon>Intestinimonas</taxon>
    </lineage>
</organism>
<dbReference type="RefSeq" id="WP_075703669.1">
    <property type="nucleotide sequence ID" value="NZ_CAUFHD010000038.1"/>
</dbReference>
<evidence type="ECO:0000313" key="2">
    <source>
        <dbReference type="EMBL" id="PVY59430.1"/>
    </source>
</evidence>
<protein>
    <submittedName>
        <fullName evidence="2">Uncharacterized protein</fullName>
    </submittedName>
</protein>
<dbReference type="EMBL" id="QEKK01000002">
    <property type="protein sequence ID" value="PVY59430.1"/>
    <property type="molecule type" value="Genomic_DNA"/>
</dbReference>
<evidence type="ECO:0000256" key="1">
    <source>
        <dbReference type="SAM" id="MobiDB-lite"/>
    </source>
</evidence>
<evidence type="ECO:0000313" key="3">
    <source>
        <dbReference type="Proteomes" id="UP000245778"/>
    </source>
</evidence>
<feature type="compositionally biased region" description="Basic and acidic residues" evidence="1">
    <location>
        <begin position="1"/>
        <end position="11"/>
    </location>
</feature>
<proteinExistence type="predicted"/>
<dbReference type="GeneID" id="93229535"/>
<comment type="caution">
    <text evidence="2">The sequence shown here is derived from an EMBL/GenBank/DDBJ whole genome shotgun (WGS) entry which is preliminary data.</text>
</comment>